<evidence type="ECO:0000313" key="7">
    <source>
        <dbReference type="Proteomes" id="UP000198371"/>
    </source>
</evidence>
<reference evidence="7" key="1">
    <citation type="journal article" date="2017" name="Genome Announc.">
        <title>Complete Genome Sequence of Vibrio sp. Strain 2521-89, a Close Relative of Vibrio cholerae Isolated from Lake Water in New Mexico, USA.</title>
        <authorList>
            <person name="Liang K."/>
            <person name="Orata F.D."/>
            <person name="Winkjer N.S."/>
            <person name="Rowe L.A."/>
            <person name="Tarr C.L."/>
            <person name="Boucher Y."/>
        </authorList>
    </citation>
    <scope>NUCLEOTIDE SEQUENCE [LARGE SCALE GENOMIC DNA]</scope>
    <source>
        <strain evidence="7">2521-89</strain>
    </source>
</reference>
<proteinExistence type="inferred from homology"/>
<dbReference type="KEGG" id="vti:CEQ48_12770"/>
<dbReference type="InterPro" id="IPR001314">
    <property type="entry name" value="Peptidase_S1A"/>
</dbReference>
<dbReference type="PANTHER" id="PTHR24276">
    <property type="entry name" value="POLYSERASE-RELATED"/>
    <property type="match status" value="1"/>
</dbReference>
<dbReference type="SUPFAM" id="SSF50494">
    <property type="entry name" value="Trypsin-like serine proteases"/>
    <property type="match status" value="1"/>
</dbReference>
<keyword evidence="3 6" id="KW-0645">Protease</keyword>
<keyword evidence="3" id="KW-0720">Serine protease</keyword>
<dbReference type="PRINTS" id="PR00722">
    <property type="entry name" value="CHYMOTRYPSIN"/>
</dbReference>
<dbReference type="SMART" id="SM00020">
    <property type="entry name" value="Tryp_SPc"/>
    <property type="match status" value="1"/>
</dbReference>
<dbReference type="InterPro" id="IPR018114">
    <property type="entry name" value="TRYPSIN_HIS"/>
</dbReference>
<comment type="similarity">
    <text evidence="1">Belongs to the peptidase S1 family.</text>
</comment>
<reference evidence="6 7" key="2">
    <citation type="submission" date="2017-06" db="EMBL/GenBank/DDBJ databases">
        <title>Complete genome sequence of Vibrio sp. 2521-89, a close relative of Vibrio cholerae isolated from lake water in New Mexico, USA.</title>
        <authorList>
            <person name="Liang K."/>
            <person name="Orata F.D."/>
            <person name="Winkjer N.S."/>
            <person name="Tarr C.L."/>
            <person name="Boucher Y."/>
        </authorList>
    </citation>
    <scope>NUCLEOTIDE SEQUENCE [LARGE SCALE GENOMIC DNA]</scope>
    <source>
        <strain evidence="6 7">2521-89</strain>
    </source>
</reference>
<gene>
    <name evidence="6" type="ORF">CEQ48_12770</name>
</gene>
<dbReference type="InterPro" id="IPR050430">
    <property type="entry name" value="Peptidase_S1"/>
</dbReference>
<name>A0AAU8WIM6_9VIBR</name>
<evidence type="ECO:0000259" key="5">
    <source>
        <dbReference type="PROSITE" id="PS50240"/>
    </source>
</evidence>
<evidence type="ECO:0000256" key="4">
    <source>
        <dbReference type="SAM" id="SignalP"/>
    </source>
</evidence>
<organism evidence="6 7">
    <name type="scientific">Vibrio tarriae</name>
    <dbReference type="NCBI Taxonomy" id="2014742"/>
    <lineage>
        <taxon>Bacteria</taxon>
        <taxon>Pseudomonadati</taxon>
        <taxon>Pseudomonadota</taxon>
        <taxon>Gammaproteobacteria</taxon>
        <taxon>Vibrionales</taxon>
        <taxon>Vibrionaceae</taxon>
        <taxon>Vibrio</taxon>
    </lineage>
</organism>
<dbReference type="GO" id="GO:0006508">
    <property type="term" value="P:proteolysis"/>
    <property type="evidence" value="ECO:0007669"/>
    <property type="project" value="UniProtKB-KW"/>
</dbReference>
<evidence type="ECO:0000256" key="2">
    <source>
        <dbReference type="ARBA" id="ARBA00023157"/>
    </source>
</evidence>
<dbReference type="InterPro" id="IPR033116">
    <property type="entry name" value="TRYPSIN_SER"/>
</dbReference>
<dbReference type="PANTHER" id="PTHR24276:SF98">
    <property type="entry name" value="FI18310P1-RELATED"/>
    <property type="match status" value="1"/>
</dbReference>
<dbReference type="EMBL" id="CP022353">
    <property type="protein sequence ID" value="ASK55612.1"/>
    <property type="molecule type" value="Genomic_DNA"/>
</dbReference>
<feature type="chain" id="PRO_5043605575" evidence="4">
    <location>
        <begin position="24"/>
        <end position="548"/>
    </location>
</feature>
<keyword evidence="7" id="KW-1185">Reference proteome</keyword>
<dbReference type="PROSITE" id="PS50240">
    <property type="entry name" value="TRYPSIN_DOM"/>
    <property type="match status" value="1"/>
</dbReference>
<dbReference type="Gene3D" id="2.40.10.10">
    <property type="entry name" value="Trypsin-like serine proteases"/>
    <property type="match status" value="2"/>
</dbReference>
<keyword evidence="2" id="KW-1015">Disulfide bond</keyword>
<accession>A0AAU8WIM6</accession>
<protein>
    <submittedName>
        <fullName evidence="6">Serine protease</fullName>
    </submittedName>
</protein>
<dbReference type="InterPro" id="IPR013783">
    <property type="entry name" value="Ig-like_fold"/>
</dbReference>
<sequence length="548" mass="59419">MKKAYTLLACSIASVFFSSMIHAESTAQVSPRIINGSDATLGEWPSIVALVKRGQNALNGQFCGGSFLGERYVLTAAHCVEFMDPTALDVVIGINNLNNEASEGIRVPVRRIYVHEDYLNTNLVNDIAILELEREVSAPKIDIADAATRTSTAVGARLSVAGWGTTAPSGSAVYPSVLQKVDVNLQDQKVCYDAMGYSNPSGISSDPNSSNFCAGTANNQDSCRGDSGGPIIVADTRVQLGIVSWGSMVCAMNGTYGLYTNISHFTNWITQKTNGFSYEQYVDERQMPLAPFTRTFTYNNFGNNSMMYSGVRISDNPNYPSHLVSVVSNSCIGQTLNSNESCDITLQFSPQAYQTYQYEMDVDFSENGVTRTADTTVKFKTMRSANSEVINALSALPKTDVLSSEQGWSVAGNELRSGAIGDLQRSELVIKGIPRGTISFNYRISSESTDMLELYLNGEFRGRVSGYSASKVSLSLLNTNNIVEFRYVKDNSFASGEDAAFISNLRYSSSASTVSETTSAVTTSSSGGSIGWFSLLLFAPLWMRRKTA</sequence>
<keyword evidence="3" id="KW-0378">Hydrolase</keyword>
<dbReference type="InterPro" id="IPR001254">
    <property type="entry name" value="Trypsin_dom"/>
</dbReference>
<feature type="domain" description="Peptidase S1" evidence="5">
    <location>
        <begin position="33"/>
        <end position="274"/>
    </location>
</feature>
<dbReference type="GO" id="GO:0004252">
    <property type="term" value="F:serine-type endopeptidase activity"/>
    <property type="evidence" value="ECO:0007669"/>
    <property type="project" value="InterPro"/>
</dbReference>
<dbReference type="AlphaFoldDB" id="A0AAU8WIM6"/>
<dbReference type="PROSITE" id="PS00134">
    <property type="entry name" value="TRYPSIN_HIS"/>
    <property type="match status" value="1"/>
</dbReference>
<dbReference type="FunFam" id="2.40.10.10:FF:000068">
    <property type="entry name" value="transmembrane protease serine 2"/>
    <property type="match status" value="1"/>
</dbReference>
<evidence type="ECO:0000256" key="1">
    <source>
        <dbReference type="ARBA" id="ARBA00007664"/>
    </source>
</evidence>
<dbReference type="Pfam" id="PF00089">
    <property type="entry name" value="Trypsin"/>
    <property type="match status" value="1"/>
</dbReference>
<dbReference type="InterPro" id="IPR043504">
    <property type="entry name" value="Peptidase_S1_PA_chymotrypsin"/>
</dbReference>
<dbReference type="NCBIfam" id="TIGR03501">
    <property type="entry name" value="GlyGly_CTERM"/>
    <property type="match status" value="1"/>
</dbReference>
<dbReference type="InterPro" id="IPR020008">
    <property type="entry name" value="GlyGly_CTERM"/>
</dbReference>
<dbReference type="Proteomes" id="UP000198371">
    <property type="component" value="Chromosome 1"/>
</dbReference>
<feature type="signal peptide" evidence="4">
    <location>
        <begin position="1"/>
        <end position="23"/>
    </location>
</feature>
<evidence type="ECO:0000313" key="6">
    <source>
        <dbReference type="EMBL" id="ASK55612.1"/>
    </source>
</evidence>
<dbReference type="Gene3D" id="2.60.40.10">
    <property type="entry name" value="Immunoglobulins"/>
    <property type="match status" value="1"/>
</dbReference>
<dbReference type="CDD" id="cd00190">
    <property type="entry name" value="Tryp_SPc"/>
    <property type="match status" value="1"/>
</dbReference>
<evidence type="ECO:0000256" key="3">
    <source>
        <dbReference type="RuleBase" id="RU363034"/>
    </source>
</evidence>
<keyword evidence="4" id="KW-0732">Signal</keyword>
<dbReference type="PROSITE" id="PS00135">
    <property type="entry name" value="TRYPSIN_SER"/>
    <property type="match status" value="1"/>
</dbReference>
<dbReference type="InterPro" id="IPR009003">
    <property type="entry name" value="Peptidase_S1_PA"/>
</dbReference>
<dbReference type="RefSeq" id="WP_089071506.1">
    <property type="nucleotide sequence ID" value="NZ_CAWNWL010000060.1"/>
</dbReference>